<feature type="transmembrane region" description="Helical" evidence="1">
    <location>
        <begin position="198"/>
        <end position="216"/>
    </location>
</feature>
<feature type="transmembrane region" description="Helical" evidence="1">
    <location>
        <begin position="125"/>
        <end position="146"/>
    </location>
</feature>
<dbReference type="OMA" id="RCTGDIA"/>
<sequence>MSHNGDAHQPPPHSRLIRKLEESDGTLLCLIVASCKLVSSVCNFHVFLLSDDGFTSKEITELVTGTMVVAICYPYILLKWHELILLNLTPLKSWVTWCPNVRIFRDTVVLVIISYLLLLDINSSFVSLAIFPIMAITFIGALYFKLNRCTGDIARKVTPQSSMVDENTIKTPMELEIIVVVTFGALLVMDQLDDGADMGFAFTQSLLFLSSIVAALTRMTMKLPPDPFPGSAPASELLRKTLLLLLLVTAHTLAAEWLGEDVVLFCMPEVAPVLLWYSLHLDRPHHNHNPIISVDKMKPHMKGLIALSTLVVFPLFAYIVSSMDVSGLSWCTRIMVSCGVSGVLTYYLVFMLRYWHWPWQKEAAASGSSKDDVPSSGMLKFLADALLITAALLLLLSYMVSVRLGLQP</sequence>
<protein>
    <submittedName>
        <fullName evidence="2">Uncharacterized protein</fullName>
    </submittedName>
</protein>
<feature type="transmembrane region" description="Helical" evidence="1">
    <location>
        <begin position="332"/>
        <end position="352"/>
    </location>
</feature>
<dbReference type="Proteomes" id="UP000324705">
    <property type="component" value="Chromosome 3B"/>
</dbReference>
<proteinExistence type="predicted"/>
<keyword evidence="3" id="KW-1185">Reference proteome</keyword>
<feature type="transmembrane region" description="Helical" evidence="1">
    <location>
        <begin position="381"/>
        <end position="400"/>
    </location>
</feature>
<organism evidence="2 3">
    <name type="scientific">Triticum turgidum subsp. durum</name>
    <name type="common">Durum wheat</name>
    <name type="synonym">Triticum durum</name>
    <dbReference type="NCBI Taxonomy" id="4567"/>
    <lineage>
        <taxon>Eukaryota</taxon>
        <taxon>Viridiplantae</taxon>
        <taxon>Streptophyta</taxon>
        <taxon>Embryophyta</taxon>
        <taxon>Tracheophyta</taxon>
        <taxon>Spermatophyta</taxon>
        <taxon>Magnoliopsida</taxon>
        <taxon>Liliopsida</taxon>
        <taxon>Poales</taxon>
        <taxon>Poaceae</taxon>
        <taxon>BOP clade</taxon>
        <taxon>Pooideae</taxon>
        <taxon>Triticodae</taxon>
        <taxon>Triticeae</taxon>
        <taxon>Triticinae</taxon>
        <taxon>Triticum</taxon>
    </lineage>
</organism>
<feature type="transmembrane region" description="Helical" evidence="1">
    <location>
        <begin position="59"/>
        <end position="78"/>
    </location>
</feature>
<feature type="transmembrane region" description="Helical" evidence="1">
    <location>
        <begin position="175"/>
        <end position="192"/>
    </location>
</feature>
<evidence type="ECO:0000256" key="1">
    <source>
        <dbReference type="SAM" id="Phobius"/>
    </source>
</evidence>
<keyword evidence="1" id="KW-0472">Membrane</keyword>
<dbReference type="EMBL" id="LT934116">
    <property type="protein sequence ID" value="VAH70779.1"/>
    <property type="molecule type" value="Genomic_DNA"/>
</dbReference>
<feature type="transmembrane region" description="Helical" evidence="1">
    <location>
        <begin position="25"/>
        <end position="47"/>
    </location>
</feature>
<gene>
    <name evidence="2" type="ORF">TRITD_3Bv1G003070</name>
</gene>
<evidence type="ECO:0000313" key="3">
    <source>
        <dbReference type="Proteomes" id="UP000324705"/>
    </source>
</evidence>
<accession>A0A9R1Q4T8</accession>
<reference evidence="2 3" key="1">
    <citation type="submission" date="2017-09" db="EMBL/GenBank/DDBJ databases">
        <authorList>
            <consortium name="International Durum Wheat Genome Sequencing Consortium (IDWGSC)"/>
            <person name="Milanesi L."/>
        </authorList>
    </citation>
    <scope>NUCLEOTIDE SEQUENCE [LARGE SCALE GENOMIC DNA]</scope>
    <source>
        <strain evidence="3">cv. Svevo</strain>
    </source>
</reference>
<feature type="transmembrane region" description="Helical" evidence="1">
    <location>
        <begin position="99"/>
        <end position="119"/>
    </location>
</feature>
<evidence type="ECO:0000313" key="2">
    <source>
        <dbReference type="EMBL" id="VAH70779.1"/>
    </source>
</evidence>
<keyword evidence="1" id="KW-1133">Transmembrane helix</keyword>
<dbReference type="Gramene" id="TRITD3Bv1G003070.1">
    <property type="protein sequence ID" value="TRITD3Bv1G003070.1"/>
    <property type="gene ID" value="TRITD3Bv1G003070"/>
</dbReference>
<keyword evidence="1" id="KW-0812">Transmembrane</keyword>
<feature type="transmembrane region" description="Helical" evidence="1">
    <location>
        <begin position="300"/>
        <end position="320"/>
    </location>
</feature>
<name>A0A9R1Q4T8_TRITD</name>
<dbReference type="AlphaFoldDB" id="A0A9R1Q4T8"/>